<dbReference type="PANTHER" id="PTHR31569">
    <property type="entry name" value="SWIM-TYPE DOMAIN-CONTAINING PROTEIN"/>
    <property type="match status" value="1"/>
</dbReference>
<feature type="compositionally biased region" description="Basic and acidic residues" evidence="1">
    <location>
        <begin position="486"/>
        <end position="495"/>
    </location>
</feature>
<evidence type="ECO:0000313" key="2">
    <source>
        <dbReference type="EMBL" id="TRX95031.1"/>
    </source>
</evidence>
<name>A0A553I4B3_9PEZI</name>
<evidence type="ECO:0000256" key="1">
    <source>
        <dbReference type="SAM" id="MobiDB-lite"/>
    </source>
</evidence>
<feature type="compositionally biased region" description="Low complexity" evidence="1">
    <location>
        <begin position="257"/>
        <end position="272"/>
    </location>
</feature>
<dbReference type="PANTHER" id="PTHR31569:SF4">
    <property type="entry name" value="SWIM-TYPE DOMAIN-CONTAINING PROTEIN"/>
    <property type="match status" value="1"/>
</dbReference>
<comment type="caution">
    <text evidence="2">The sequence shown here is derived from an EMBL/GenBank/DDBJ whole genome shotgun (WGS) entry which is preliminary data.</text>
</comment>
<dbReference type="InterPro" id="IPR052579">
    <property type="entry name" value="Zinc_finger_SWIM"/>
</dbReference>
<feature type="compositionally biased region" description="Polar residues" evidence="1">
    <location>
        <begin position="301"/>
        <end position="323"/>
    </location>
</feature>
<accession>A0A553I4B3</accession>
<sequence>MPLVPPPDGACFPSWAECYRFVQTHAASEGFAVNSKGQAKSKDTGLYRRYVIRCDKSGRFKSSAHIGVRRVSSKKTDCPFSAACNIRADGCYLRVLVPDHNHPPSLPATHTQHRKLTDAQRQLVETRAVERKSIKLIWNELKELDPDTLVTFKDVDNAVQRFRKKAKDGATGVQAIMYKLVERQDLFCFTLEREGVVQGAFWVPRWSTDLWMRPNGTPDILMMLSEHIANRPVLPILEMNSVLNTAGFGIAPPSRALPNDPVNPNINPDLIPQSNNASSADGVTTDDNNNDSRNSEGPILNPTSATSSAQNISNDTGRSNNGLDSPLGAGYAILPDKTDATMLWLRSAVEMLRQRIPQCPKPRFLTLTDFQTAEKNILIEVSKGGSQHRQMHIVFGRVLTNDEGTPAHHGVKTRKPRVEIGHRRHAAAEEGDEIEDNDEDEEHDDEQEGELEEDDEDQDMDGDHDDSDAEIARQLTASNVQNPPDNHGDHDRHNIYNDPNQNPSHGFNLNPQQHLDNTHSHNHNPMVGRLPLPPRATRNPAMPAQPLVPVSYNPMNNPMLTGRMPLNMMPGHQRR</sequence>
<feature type="region of interest" description="Disordered" evidence="1">
    <location>
        <begin position="255"/>
        <end position="326"/>
    </location>
</feature>
<feature type="region of interest" description="Disordered" evidence="1">
    <location>
        <begin position="400"/>
        <end position="528"/>
    </location>
</feature>
<feature type="compositionally biased region" description="Polar residues" evidence="1">
    <location>
        <begin position="497"/>
        <end position="515"/>
    </location>
</feature>
<organism evidence="2 3">
    <name type="scientific">Xylaria flabelliformis</name>
    <dbReference type="NCBI Taxonomy" id="2512241"/>
    <lineage>
        <taxon>Eukaryota</taxon>
        <taxon>Fungi</taxon>
        <taxon>Dikarya</taxon>
        <taxon>Ascomycota</taxon>
        <taxon>Pezizomycotina</taxon>
        <taxon>Sordariomycetes</taxon>
        <taxon>Xylariomycetidae</taxon>
        <taxon>Xylariales</taxon>
        <taxon>Xylariaceae</taxon>
        <taxon>Xylaria</taxon>
    </lineage>
</organism>
<feature type="compositionally biased region" description="Polar residues" evidence="1">
    <location>
        <begin position="475"/>
        <end position="484"/>
    </location>
</feature>
<protein>
    <recommendedName>
        <fullName evidence="4">FAR1 domain-containing protein</fullName>
    </recommendedName>
</protein>
<evidence type="ECO:0008006" key="4">
    <source>
        <dbReference type="Google" id="ProtNLM"/>
    </source>
</evidence>
<reference evidence="3" key="1">
    <citation type="submission" date="2019-06" db="EMBL/GenBank/DDBJ databases">
        <title>Draft genome sequence of the griseofulvin-producing fungus Xylaria cubensis strain G536.</title>
        <authorList>
            <person name="Mead M.E."/>
            <person name="Raja H.A."/>
            <person name="Steenwyk J.L."/>
            <person name="Knowles S.L."/>
            <person name="Oberlies N.H."/>
            <person name="Rokas A."/>
        </authorList>
    </citation>
    <scope>NUCLEOTIDE SEQUENCE [LARGE SCALE GENOMIC DNA]</scope>
    <source>
        <strain evidence="3">G536</strain>
    </source>
</reference>
<dbReference type="Proteomes" id="UP000319160">
    <property type="component" value="Unassembled WGS sequence"/>
</dbReference>
<keyword evidence="3" id="KW-1185">Reference proteome</keyword>
<dbReference type="OrthoDB" id="4815524at2759"/>
<dbReference type="EMBL" id="VFLP01000018">
    <property type="protein sequence ID" value="TRX95031.1"/>
    <property type="molecule type" value="Genomic_DNA"/>
</dbReference>
<feature type="compositionally biased region" description="Polar residues" evidence="1">
    <location>
        <begin position="273"/>
        <end position="282"/>
    </location>
</feature>
<proteinExistence type="predicted"/>
<dbReference type="AlphaFoldDB" id="A0A553I4B3"/>
<feature type="compositionally biased region" description="Acidic residues" evidence="1">
    <location>
        <begin position="429"/>
        <end position="469"/>
    </location>
</feature>
<gene>
    <name evidence="2" type="ORF">FHL15_004116</name>
</gene>
<evidence type="ECO:0000313" key="3">
    <source>
        <dbReference type="Proteomes" id="UP000319160"/>
    </source>
</evidence>